<dbReference type="InterPro" id="IPR036661">
    <property type="entry name" value="Luciferase-like_sf"/>
</dbReference>
<dbReference type="Gene3D" id="3.20.20.30">
    <property type="entry name" value="Luciferase-like domain"/>
    <property type="match status" value="1"/>
</dbReference>
<evidence type="ECO:0000259" key="2">
    <source>
        <dbReference type="Pfam" id="PF00296"/>
    </source>
</evidence>
<dbReference type="InterPro" id="IPR019945">
    <property type="entry name" value="F420_G6P_DH-rel"/>
</dbReference>
<reference evidence="3 4" key="1">
    <citation type="submission" date="2018-11" db="EMBL/GenBank/DDBJ databases">
        <title>Sequencing the genomes of 1000 actinobacteria strains.</title>
        <authorList>
            <person name="Klenk H.-P."/>
        </authorList>
    </citation>
    <scope>NUCLEOTIDE SEQUENCE [LARGE SCALE GENOMIC DNA]</scope>
    <source>
        <strain evidence="3 4">DSM 44348</strain>
    </source>
</reference>
<dbReference type="AlphaFoldDB" id="A0A3N2GU29"/>
<dbReference type="Pfam" id="PF00296">
    <property type="entry name" value="Bac_luciferase"/>
    <property type="match status" value="1"/>
</dbReference>
<evidence type="ECO:0000313" key="4">
    <source>
        <dbReference type="Proteomes" id="UP000274843"/>
    </source>
</evidence>
<dbReference type="PANTHER" id="PTHR43244">
    <property type="match status" value="1"/>
</dbReference>
<dbReference type="SUPFAM" id="SSF51679">
    <property type="entry name" value="Bacterial luciferase-like"/>
    <property type="match status" value="1"/>
</dbReference>
<keyword evidence="1" id="KW-0560">Oxidoreductase</keyword>
<gene>
    <name evidence="3" type="ORF">EDD35_2483</name>
</gene>
<dbReference type="NCBIfam" id="TIGR04465">
    <property type="entry name" value="ArgArg_F420"/>
    <property type="match status" value="1"/>
</dbReference>
<protein>
    <submittedName>
        <fullName evidence="3">TAT-translocated FGD2 family F420-dependent dehydrogenase</fullName>
    </submittedName>
</protein>
<dbReference type="InterPro" id="IPR011251">
    <property type="entry name" value="Luciferase-like_dom"/>
</dbReference>
<evidence type="ECO:0000256" key="1">
    <source>
        <dbReference type="ARBA" id="ARBA00023002"/>
    </source>
</evidence>
<dbReference type="GO" id="GO:0016705">
    <property type="term" value="F:oxidoreductase activity, acting on paired donors, with incorporation or reduction of molecular oxygen"/>
    <property type="evidence" value="ECO:0007669"/>
    <property type="project" value="InterPro"/>
</dbReference>
<accession>A0A3N2GU29</accession>
<evidence type="ECO:0000313" key="3">
    <source>
        <dbReference type="EMBL" id="ROS40156.1"/>
    </source>
</evidence>
<dbReference type="GeneID" id="301843886"/>
<dbReference type="CDD" id="cd01097">
    <property type="entry name" value="Tetrahydromethanopterin_reductase"/>
    <property type="match status" value="1"/>
</dbReference>
<dbReference type="InterPro" id="IPR031017">
    <property type="entry name" value="F420_FGD2"/>
</dbReference>
<dbReference type="PANTHER" id="PTHR43244:SF1">
    <property type="entry name" value="5,10-METHYLENETETRAHYDROMETHANOPTERIN REDUCTASE"/>
    <property type="match status" value="1"/>
</dbReference>
<dbReference type="RefSeq" id="WP_123683873.1">
    <property type="nucleotide sequence ID" value="NZ_RKHY01000001.1"/>
</dbReference>
<keyword evidence="4" id="KW-1185">Reference proteome</keyword>
<proteinExistence type="predicted"/>
<sequence>MEFSRRTLGMFAASAGFVRVELPAARAPVGLVLSHEQFPTSRLLDFARQAEAAGFAFVWASDHLQPWQDNQGHSMFPWLTLALVGERTRRVTFGSGVTCPSYRHHPTEVAQAFASLELLAPGRTFLGLGTGEAVNEQAGTGQYGSYAERHDRLVEAITLIRRLWTGERVTFRGRFFSTDQLKLYDLPSKPPPVYVAAQGPKSARLAGQHGDGWITQAGASLDPALRDAFAAGARAAGKNPDTMPKWAELFAVVGDQREIDLAAQRWRFTVNPADLPNPEAIQEAAQATPLAEVAGRWAVGTDPAVHVAAVRKLLDAGVTPFLHFPQEDPGVAIEFYRARVLPAL</sequence>
<dbReference type="EMBL" id="RKHY01000001">
    <property type="protein sequence ID" value="ROS40156.1"/>
    <property type="molecule type" value="Genomic_DNA"/>
</dbReference>
<dbReference type="InterPro" id="IPR050564">
    <property type="entry name" value="F420-G6PD/mer"/>
</dbReference>
<feature type="domain" description="Luciferase-like" evidence="2">
    <location>
        <begin position="34"/>
        <end position="319"/>
    </location>
</feature>
<organism evidence="3 4">
    <name type="scientific">Amycolatopsis thermoflava</name>
    <dbReference type="NCBI Taxonomy" id="84480"/>
    <lineage>
        <taxon>Bacteria</taxon>
        <taxon>Bacillati</taxon>
        <taxon>Actinomycetota</taxon>
        <taxon>Actinomycetes</taxon>
        <taxon>Pseudonocardiales</taxon>
        <taxon>Pseudonocardiaceae</taxon>
        <taxon>Amycolatopsis</taxon>
        <taxon>Amycolatopsis methanolica group</taxon>
    </lineage>
</organism>
<name>A0A3N2GU29_9PSEU</name>
<dbReference type="Proteomes" id="UP000274843">
    <property type="component" value="Unassembled WGS sequence"/>
</dbReference>
<comment type="caution">
    <text evidence="3">The sequence shown here is derived from an EMBL/GenBank/DDBJ whole genome shotgun (WGS) entry which is preliminary data.</text>
</comment>
<dbReference type="NCBIfam" id="TIGR03557">
    <property type="entry name" value="F420_G6P_family"/>
    <property type="match status" value="1"/>
</dbReference>